<accession>A0A9E7JBY0</accession>
<evidence type="ECO:0000256" key="1">
    <source>
        <dbReference type="SAM" id="MobiDB-lite"/>
    </source>
</evidence>
<dbReference type="AlphaFoldDB" id="A0A9E7JBY0"/>
<name>A0A9E7JBY0_9LILI</name>
<keyword evidence="3" id="KW-1185">Reference proteome</keyword>
<protein>
    <submittedName>
        <fullName evidence="2">Uncharacterized protein</fullName>
    </submittedName>
</protein>
<dbReference type="Proteomes" id="UP001055439">
    <property type="component" value="Chromosome 1"/>
</dbReference>
<feature type="compositionally biased region" description="Low complexity" evidence="1">
    <location>
        <begin position="1"/>
        <end position="18"/>
    </location>
</feature>
<organism evidence="2 3">
    <name type="scientific">Musa troglodytarum</name>
    <name type="common">fe'i banana</name>
    <dbReference type="NCBI Taxonomy" id="320322"/>
    <lineage>
        <taxon>Eukaryota</taxon>
        <taxon>Viridiplantae</taxon>
        <taxon>Streptophyta</taxon>
        <taxon>Embryophyta</taxon>
        <taxon>Tracheophyta</taxon>
        <taxon>Spermatophyta</taxon>
        <taxon>Magnoliopsida</taxon>
        <taxon>Liliopsida</taxon>
        <taxon>Zingiberales</taxon>
        <taxon>Musaceae</taxon>
        <taxon>Musa</taxon>
    </lineage>
</organism>
<feature type="region of interest" description="Disordered" evidence="1">
    <location>
        <begin position="41"/>
        <end position="68"/>
    </location>
</feature>
<proteinExistence type="predicted"/>
<evidence type="ECO:0000313" key="3">
    <source>
        <dbReference type="Proteomes" id="UP001055439"/>
    </source>
</evidence>
<feature type="region of interest" description="Disordered" evidence="1">
    <location>
        <begin position="1"/>
        <end position="24"/>
    </location>
</feature>
<evidence type="ECO:0000313" key="2">
    <source>
        <dbReference type="EMBL" id="URD75404.1"/>
    </source>
</evidence>
<feature type="compositionally biased region" description="Basic residues" evidence="1">
    <location>
        <begin position="47"/>
        <end position="58"/>
    </location>
</feature>
<feature type="compositionally biased region" description="Basic and acidic residues" evidence="1">
    <location>
        <begin position="59"/>
        <end position="68"/>
    </location>
</feature>
<dbReference type="EMBL" id="CP097502">
    <property type="protein sequence ID" value="URD75404.1"/>
    <property type="molecule type" value="Genomic_DNA"/>
</dbReference>
<gene>
    <name evidence="2" type="ORF">MUK42_37803</name>
</gene>
<sequence length="68" mass="7300">MSRPGCSPSSAGRSARSSSEADFCCRLDPEGVPTGEAIEALSQNKLMKTHKTSKGRQQRRTERDGSCA</sequence>
<reference evidence="2" key="1">
    <citation type="submission" date="2022-05" db="EMBL/GenBank/DDBJ databases">
        <title>The Musa troglodytarum L. genome provides insights into the mechanism of non-climacteric behaviour and enrichment of carotenoids.</title>
        <authorList>
            <person name="Wang J."/>
        </authorList>
    </citation>
    <scope>NUCLEOTIDE SEQUENCE</scope>
    <source>
        <tissue evidence="2">Leaf</tissue>
    </source>
</reference>